<proteinExistence type="predicted"/>
<evidence type="ECO:0000313" key="2">
    <source>
        <dbReference type="Proteomes" id="UP000244803"/>
    </source>
</evidence>
<name>A0A976SKW3_THEOR</name>
<dbReference type="AlphaFoldDB" id="A0A976SKW3"/>
<gene>
    <name evidence="1" type="ORF">MACJ_003818</name>
</gene>
<dbReference type="EMBL" id="CP056066">
    <property type="protein sequence ID" value="UVC54281.1"/>
    <property type="molecule type" value="Genomic_DNA"/>
</dbReference>
<evidence type="ECO:0000313" key="1">
    <source>
        <dbReference type="EMBL" id="UVC54281.1"/>
    </source>
</evidence>
<accession>A0A976SKW3</accession>
<protein>
    <submittedName>
        <fullName evidence="1">Uncharacterized protein</fullName>
    </submittedName>
</protein>
<sequence length="135" mass="15608">MEIKFKLGMILFFIEINGIYGSNNRKLADLSNNNIADMRMVESPKFTQANPDVNKDTEPTLFSLLFHPPVHNRAMDIGLEDSNKGTINTIEMNEEEDDINKMLDDIEKNEQDQVDSFYETFELQNAQLKEISKLF</sequence>
<dbReference type="Proteomes" id="UP000244803">
    <property type="component" value="Chromosome 3"/>
</dbReference>
<reference evidence="1" key="1">
    <citation type="submission" date="2022-07" db="EMBL/GenBank/DDBJ databases">
        <title>Evaluation of T. orientalis genome assembly methods using nanopore sequencing and analysis of variation between genomes.</title>
        <authorList>
            <person name="Yam J."/>
            <person name="Micallef M.L."/>
            <person name="Liu M."/>
            <person name="Djordjevic S.P."/>
            <person name="Bogema D.R."/>
            <person name="Jenkins C."/>
        </authorList>
    </citation>
    <scope>NUCLEOTIDE SEQUENCE</scope>
    <source>
        <strain evidence="1">Fish Creek</strain>
    </source>
</reference>
<organism evidence="1 2">
    <name type="scientific">Theileria orientalis</name>
    <dbReference type="NCBI Taxonomy" id="68886"/>
    <lineage>
        <taxon>Eukaryota</taxon>
        <taxon>Sar</taxon>
        <taxon>Alveolata</taxon>
        <taxon>Apicomplexa</taxon>
        <taxon>Aconoidasida</taxon>
        <taxon>Piroplasmida</taxon>
        <taxon>Theileriidae</taxon>
        <taxon>Theileria</taxon>
    </lineage>
</organism>